<keyword evidence="1" id="KW-0472">Membrane</keyword>
<dbReference type="Pfam" id="PF18917">
    <property type="entry name" value="LiaI-LiaF-like_TM1"/>
    <property type="match status" value="1"/>
</dbReference>
<keyword evidence="1" id="KW-0812">Transmembrane</keyword>
<dbReference type="AlphaFoldDB" id="A0A5J5HP16"/>
<reference evidence="3 4" key="1">
    <citation type="submission" date="2019-09" db="EMBL/GenBank/DDBJ databases">
        <title>Whole genome sequences of isolates from the Mars Exploration Rovers.</title>
        <authorList>
            <person name="Seuylemezian A."/>
            <person name="Vaishampayan P."/>
        </authorList>
    </citation>
    <scope>NUCLEOTIDE SEQUENCE [LARGE SCALE GENOMIC DNA]</scope>
    <source>
        <strain evidence="3 4">MER_TA_151</strain>
    </source>
</reference>
<dbReference type="Proteomes" id="UP000326671">
    <property type="component" value="Unassembled WGS sequence"/>
</dbReference>
<evidence type="ECO:0000256" key="1">
    <source>
        <dbReference type="SAM" id="Phobius"/>
    </source>
</evidence>
<dbReference type="InterPro" id="IPR043726">
    <property type="entry name" value="LiaI-LiaF-like_TM1"/>
</dbReference>
<comment type="caution">
    <text evidence="3">The sequence shown here is derived from an EMBL/GenBank/DDBJ whole genome shotgun (WGS) entry which is preliminary data.</text>
</comment>
<proteinExistence type="predicted"/>
<feature type="transmembrane region" description="Helical" evidence="1">
    <location>
        <begin position="137"/>
        <end position="158"/>
    </location>
</feature>
<sequence>MKNPRIFPGIILIGFGIFFFLQQANLPLFAQFMTWPTLLMIVGIAFLCQGYAGTDYEAILPGVILTGFGFHFHVVNRLSIWPDALGVFILIIALGFLLRYQKTGNGLFQGVLFLSLAALLLFYNQVMSWLGLIESKIAAFSNFWPAALILVGTSLLFSRKKRERERQK</sequence>
<organism evidence="3 4">
    <name type="scientific">Niallia endozanthoxylica</name>
    <dbReference type="NCBI Taxonomy" id="2036016"/>
    <lineage>
        <taxon>Bacteria</taxon>
        <taxon>Bacillati</taxon>
        <taxon>Bacillota</taxon>
        <taxon>Bacilli</taxon>
        <taxon>Bacillales</taxon>
        <taxon>Bacillaceae</taxon>
        <taxon>Niallia</taxon>
    </lineage>
</organism>
<dbReference type="EMBL" id="VYKL01000020">
    <property type="protein sequence ID" value="KAA9023157.1"/>
    <property type="molecule type" value="Genomic_DNA"/>
</dbReference>
<evidence type="ECO:0000313" key="3">
    <source>
        <dbReference type="EMBL" id="KAA9023157.1"/>
    </source>
</evidence>
<feature type="transmembrane region" description="Helical" evidence="1">
    <location>
        <begin position="32"/>
        <end position="51"/>
    </location>
</feature>
<keyword evidence="1" id="KW-1133">Transmembrane helix</keyword>
<dbReference type="RefSeq" id="WP_150440595.1">
    <property type="nucleotide sequence ID" value="NZ_VYKL01000020.1"/>
</dbReference>
<feature type="transmembrane region" description="Helical" evidence="1">
    <location>
        <begin position="7"/>
        <end position="26"/>
    </location>
</feature>
<protein>
    <recommendedName>
        <fullName evidence="2">LiaI-LiaF-like transmembrane region domain-containing protein</fullName>
    </recommendedName>
</protein>
<feature type="transmembrane region" description="Helical" evidence="1">
    <location>
        <begin position="80"/>
        <end position="98"/>
    </location>
</feature>
<feature type="transmembrane region" description="Helical" evidence="1">
    <location>
        <begin position="58"/>
        <end position="74"/>
    </location>
</feature>
<keyword evidence="4" id="KW-1185">Reference proteome</keyword>
<name>A0A5J5HP16_9BACI</name>
<accession>A0A5J5HP16</accession>
<evidence type="ECO:0000313" key="4">
    <source>
        <dbReference type="Proteomes" id="UP000326671"/>
    </source>
</evidence>
<dbReference type="OrthoDB" id="2989824at2"/>
<gene>
    <name evidence="3" type="ORF">F4V44_13735</name>
</gene>
<evidence type="ECO:0000259" key="2">
    <source>
        <dbReference type="Pfam" id="PF18917"/>
    </source>
</evidence>
<feature type="transmembrane region" description="Helical" evidence="1">
    <location>
        <begin position="110"/>
        <end position="131"/>
    </location>
</feature>
<feature type="domain" description="LiaI-LiaF-like transmembrane region" evidence="2">
    <location>
        <begin position="6"/>
        <end position="47"/>
    </location>
</feature>